<dbReference type="PROSITE" id="PS00086">
    <property type="entry name" value="CYTOCHROME_P450"/>
    <property type="match status" value="1"/>
</dbReference>
<comment type="caution">
    <text evidence="9">The sequence shown here is derived from an EMBL/GenBank/DDBJ whole genome shotgun (WGS) entry which is preliminary data.</text>
</comment>
<dbReference type="PRINTS" id="PR00463">
    <property type="entry name" value="EP450I"/>
</dbReference>
<evidence type="ECO:0008006" key="11">
    <source>
        <dbReference type="Google" id="ProtNLM"/>
    </source>
</evidence>
<evidence type="ECO:0000256" key="3">
    <source>
        <dbReference type="ARBA" id="ARBA00022723"/>
    </source>
</evidence>
<evidence type="ECO:0000313" key="9">
    <source>
        <dbReference type="EMBL" id="KAD4384190.1"/>
    </source>
</evidence>
<feature type="binding site" description="axial binding residue" evidence="7">
    <location>
        <position position="534"/>
    </location>
    <ligand>
        <name>heme</name>
        <dbReference type="ChEBI" id="CHEBI:30413"/>
    </ligand>
    <ligandPart>
        <name>Fe</name>
        <dbReference type="ChEBI" id="CHEBI:18248"/>
    </ligandPart>
</feature>
<evidence type="ECO:0000256" key="2">
    <source>
        <dbReference type="ARBA" id="ARBA00022692"/>
    </source>
</evidence>
<evidence type="ECO:0000256" key="4">
    <source>
        <dbReference type="ARBA" id="ARBA00022989"/>
    </source>
</evidence>
<comment type="similarity">
    <text evidence="8">Belongs to the cytochrome P450 family.</text>
</comment>
<name>A0A5N6N3C7_9ASTR</name>
<dbReference type="GO" id="GO:0004497">
    <property type="term" value="F:monooxygenase activity"/>
    <property type="evidence" value="ECO:0007669"/>
    <property type="project" value="UniProtKB-KW"/>
</dbReference>
<dbReference type="InterPro" id="IPR017972">
    <property type="entry name" value="Cyt_P450_CS"/>
</dbReference>
<proteinExistence type="inferred from homology"/>
<keyword evidence="5 8" id="KW-0560">Oxidoreductase</keyword>
<dbReference type="GO" id="GO:0016125">
    <property type="term" value="P:sterol metabolic process"/>
    <property type="evidence" value="ECO:0007669"/>
    <property type="project" value="TreeGrafter"/>
</dbReference>
<dbReference type="GO" id="GO:0020037">
    <property type="term" value="F:heme binding"/>
    <property type="evidence" value="ECO:0007669"/>
    <property type="project" value="InterPro"/>
</dbReference>
<evidence type="ECO:0000256" key="1">
    <source>
        <dbReference type="ARBA" id="ARBA00004167"/>
    </source>
</evidence>
<evidence type="ECO:0000313" key="10">
    <source>
        <dbReference type="Proteomes" id="UP000326396"/>
    </source>
</evidence>
<dbReference type="PRINTS" id="PR00385">
    <property type="entry name" value="P450"/>
</dbReference>
<dbReference type="CDD" id="cd09272">
    <property type="entry name" value="RNase_HI_RT_Ty1"/>
    <property type="match status" value="1"/>
</dbReference>
<comment type="cofactor">
    <cofactor evidence="7">
        <name>heme</name>
        <dbReference type="ChEBI" id="CHEBI:30413"/>
    </cofactor>
</comment>
<dbReference type="GO" id="GO:0016705">
    <property type="term" value="F:oxidoreductase activity, acting on paired donors, with incorporation or reduction of molecular oxygen"/>
    <property type="evidence" value="ECO:0007669"/>
    <property type="project" value="InterPro"/>
</dbReference>
<dbReference type="GO" id="GO:0016020">
    <property type="term" value="C:membrane"/>
    <property type="evidence" value="ECO:0007669"/>
    <property type="project" value="UniProtKB-SubCell"/>
</dbReference>
<evidence type="ECO:0000256" key="5">
    <source>
        <dbReference type="ARBA" id="ARBA00023002"/>
    </source>
</evidence>
<keyword evidence="6 7" id="KW-0408">Iron</keyword>
<dbReference type="PANTHER" id="PTHR24286:SF209">
    <property type="entry name" value="BETA-AMYRIN 28-OXIDASE-LIKE"/>
    <property type="match status" value="1"/>
</dbReference>
<keyword evidence="7 8" id="KW-0349">Heme</keyword>
<dbReference type="PANTHER" id="PTHR24286">
    <property type="entry name" value="CYTOCHROME P450 26"/>
    <property type="match status" value="1"/>
</dbReference>
<dbReference type="InterPro" id="IPR036396">
    <property type="entry name" value="Cyt_P450_sf"/>
</dbReference>
<keyword evidence="4" id="KW-1133">Transmembrane helix</keyword>
<dbReference type="InterPro" id="IPR002401">
    <property type="entry name" value="Cyt_P450_E_grp-I"/>
</dbReference>
<dbReference type="Pfam" id="PF00067">
    <property type="entry name" value="p450"/>
    <property type="match status" value="1"/>
</dbReference>
<evidence type="ECO:0000256" key="7">
    <source>
        <dbReference type="PIRSR" id="PIRSR602401-1"/>
    </source>
</evidence>
<sequence length="580" mass="65886">MLGRSNRNLDRGSIGFSCHHTLTYCPKVLAEFVASAPLTPLLKPDKGIRPIAVGGIWRRLVSKVAMKKVGKEMTQYLGDYQFGVGMPNGAEAVLHSANRFLNSFHADGSLALLTVDFSNAFNMVDRTTFLQELAHVNGCHVVHLFHYTHPRMRLAPDPPEQTSNVQESSTRKLRRTKHISIKYHYIRSLVEAKEMELEACDTHEQVADIFTKALGVEQFSYLRAKLGVTIIRGDEAKWLRKIMVAYLGPDAFSNRYIVTTQKITHRHIQNHWQGQHEVKVFETVKSYLFELPCGLFLSLEDPNQVSELGSLFKTFLKGLGELPFSIPGTRFYPARNATNAIKKQLMVIIKQRRQTMSQENASSFKDLLSHLLSSSDENGRFLSEIEITNNIMFLLFAGHDTSAVLITLLMKCLGEHPQIYENVLKEQLGILEGKSHDELLNWSDIQKMRYSWNVVCEVLRLTPPVIGAFREALMDFEYAGYTIPKGWKIIWSAVMTHKEEENFPNVTNFDPSRFEGAGPTPFTYVPFGGGQRMCLGKELARVQALVFLHNIVRRFNWDLLIPNEKIEYDPMATPVKGLPV</sequence>
<keyword evidence="3 7" id="KW-0479">Metal-binding</keyword>
<dbReference type="GO" id="GO:0005506">
    <property type="term" value="F:iron ion binding"/>
    <property type="evidence" value="ECO:0007669"/>
    <property type="project" value="InterPro"/>
</dbReference>
<dbReference type="InterPro" id="IPR001128">
    <property type="entry name" value="Cyt_P450"/>
</dbReference>
<keyword evidence="10" id="KW-1185">Reference proteome</keyword>
<reference evidence="9 10" key="1">
    <citation type="submission" date="2019-05" db="EMBL/GenBank/DDBJ databases">
        <title>Mikania micrantha, genome provides insights into the molecular mechanism of rapid growth.</title>
        <authorList>
            <person name="Liu B."/>
        </authorList>
    </citation>
    <scope>NUCLEOTIDE SEQUENCE [LARGE SCALE GENOMIC DNA]</scope>
    <source>
        <strain evidence="9">NLD-2019</strain>
        <tissue evidence="9">Leaf</tissue>
    </source>
</reference>
<organism evidence="9 10">
    <name type="scientific">Mikania micrantha</name>
    <name type="common">bitter vine</name>
    <dbReference type="NCBI Taxonomy" id="192012"/>
    <lineage>
        <taxon>Eukaryota</taxon>
        <taxon>Viridiplantae</taxon>
        <taxon>Streptophyta</taxon>
        <taxon>Embryophyta</taxon>
        <taxon>Tracheophyta</taxon>
        <taxon>Spermatophyta</taxon>
        <taxon>Magnoliopsida</taxon>
        <taxon>eudicotyledons</taxon>
        <taxon>Gunneridae</taxon>
        <taxon>Pentapetalae</taxon>
        <taxon>asterids</taxon>
        <taxon>campanulids</taxon>
        <taxon>Asterales</taxon>
        <taxon>Asteraceae</taxon>
        <taxon>Asteroideae</taxon>
        <taxon>Heliantheae alliance</taxon>
        <taxon>Eupatorieae</taxon>
        <taxon>Mikania</taxon>
    </lineage>
</organism>
<dbReference type="SUPFAM" id="SSF48264">
    <property type="entry name" value="Cytochrome P450"/>
    <property type="match status" value="1"/>
</dbReference>
<dbReference type="EMBL" id="SZYD01000013">
    <property type="protein sequence ID" value="KAD4384190.1"/>
    <property type="molecule type" value="Genomic_DNA"/>
</dbReference>
<dbReference type="Gene3D" id="1.10.630.10">
    <property type="entry name" value="Cytochrome P450"/>
    <property type="match status" value="1"/>
</dbReference>
<keyword evidence="2" id="KW-0812">Transmembrane</keyword>
<comment type="subcellular location">
    <subcellularLocation>
        <location evidence="1">Membrane</location>
        <topology evidence="1">Single-pass membrane protein</topology>
    </subcellularLocation>
</comment>
<dbReference type="AlphaFoldDB" id="A0A5N6N3C7"/>
<dbReference type="OrthoDB" id="1372046at2759"/>
<evidence type="ECO:0000256" key="8">
    <source>
        <dbReference type="RuleBase" id="RU000461"/>
    </source>
</evidence>
<gene>
    <name evidence="9" type="ORF">E3N88_24358</name>
</gene>
<keyword evidence="4" id="KW-0472">Membrane</keyword>
<protein>
    <recommendedName>
        <fullName evidence="11">Reverse transcriptase domain-containing protein</fullName>
    </recommendedName>
</protein>
<accession>A0A5N6N3C7</accession>
<evidence type="ECO:0000256" key="6">
    <source>
        <dbReference type="ARBA" id="ARBA00023004"/>
    </source>
</evidence>
<keyword evidence="8" id="KW-0503">Monooxygenase</keyword>
<dbReference type="Proteomes" id="UP000326396">
    <property type="component" value="Linkage Group LG3"/>
</dbReference>